<dbReference type="Pfam" id="PF01471">
    <property type="entry name" value="PG_binding_1"/>
    <property type="match status" value="1"/>
</dbReference>
<sequence>MSDNMNIRFAVEQSLNIDKLARYQSCIRAAVDEGVLLDTPGFSGAPKDKKALSPQFRPLLCSRLYRLGYLDQQDADDISHGKLIKAIKQLQKEAGLKTDGWIGEVTWQALQQLFTFEEPSQLELWYRGAQPSLFLRRAVNLRLMVLGISRHRSQADDDDFTSDLARFGEILSHLKVKIDNSNREIQQKQLLDYLFDIDKQTGHLGSLSPDYIRALAAKYQKAGNQSLLSYFGGLLRAELWLSGYRDAALNRRILRRKQRHTSGTRRIRFSSELNDAIKVFWQDLNHKQLTRLDFDESKSDVERFIISMQFLAQGVEAANAGDITKEKITRDLREKSHDPQYSEHITEQWQSVGWFSWIFDGLKRIWYAIKNLLSDILETAKCLIRGMKQVICNGLFYLQRAFYVLEQGLEFLLCKTVPGSSEYLHMERDHDFDYQVFIAKQVTREHVSLFAKTVAHKRLMTRAALRVFEIVTRAIDMALSLFKLSNPIGWWKLIQSLININELFDEQDKQILTRAFDPELAQL</sequence>
<evidence type="ECO:0000259" key="1">
    <source>
        <dbReference type="Pfam" id="PF01471"/>
    </source>
</evidence>
<dbReference type="AlphaFoldDB" id="A0AAE9ZA47"/>
<dbReference type="Proteomes" id="UP000032352">
    <property type="component" value="Chromosome pTvir"/>
</dbReference>
<proteinExistence type="predicted"/>
<dbReference type="EMBL" id="CP059734">
    <property type="protein sequence ID" value="WDE09022.1"/>
    <property type="molecule type" value="Genomic_DNA"/>
</dbReference>
<keyword evidence="3" id="KW-1185">Reference proteome</keyword>
<dbReference type="SUPFAM" id="SSF47090">
    <property type="entry name" value="PGBD-like"/>
    <property type="match status" value="1"/>
</dbReference>
<dbReference type="RefSeq" id="WP_044837082.1">
    <property type="nucleotide sequence ID" value="NZ_CP059734.1"/>
</dbReference>
<accession>A0AAE9ZA47</accession>
<feature type="domain" description="Peptidoglycan binding-like" evidence="1">
    <location>
        <begin position="62"/>
        <end position="110"/>
    </location>
</feature>
<dbReference type="InterPro" id="IPR036366">
    <property type="entry name" value="PGBDSf"/>
</dbReference>
<dbReference type="KEGG" id="tvd:SG34_030050"/>
<reference evidence="2 3" key="1">
    <citation type="journal article" date="2015" name="Genome Announc.">
        <title>Draft Genome Sequences of Marine Isolates of Thalassomonas viridans and Thalassomonas actiniarum.</title>
        <authorList>
            <person name="Olonade I."/>
            <person name="van Zyl L.J."/>
            <person name="Trindade M."/>
        </authorList>
    </citation>
    <scope>NUCLEOTIDE SEQUENCE [LARGE SCALE GENOMIC DNA]</scope>
    <source>
        <strain evidence="2 3">XOM25</strain>
    </source>
</reference>
<gene>
    <name evidence="2" type="ORF">SG34_030050</name>
</gene>
<protein>
    <submittedName>
        <fullName evidence="2">Peptidoglycan-binding protein</fullName>
    </submittedName>
</protein>
<evidence type="ECO:0000313" key="2">
    <source>
        <dbReference type="EMBL" id="WDE09022.1"/>
    </source>
</evidence>
<dbReference type="Gene3D" id="1.10.101.10">
    <property type="entry name" value="PGBD-like superfamily/PGBD"/>
    <property type="match status" value="1"/>
</dbReference>
<evidence type="ECO:0000313" key="3">
    <source>
        <dbReference type="Proteomes" id="UP000032352"/>
    </source>
</evidence>
<organism evidence="2 3">
    <name type="scientific">Thalassomonas viridans</name>
    <dbReference type="NCBI Taxonomy" id="137584"/>
    <lineage>
        <taxon>Bacteria</taxon>
        <taxon>Pseudomonadati</taxon>
        <taxon>Pseudomonadota</taxon>
        <taxon>Gammaproteobacteria</taxon>
        <taxon>Alteromonadales</taxon>
        <taxon>Colwelliaceae</taxon>
        <taxon>Thalassomonas</taxon>
    </lineage>
</organism>
<name>A0AAE9ZA47_9GAMM</name>
<dbReference type="InterPro" id="IPR002477">
    <property type="entry name" value="Peptidoglycan-bd-like"/>
</dbReference>
<reference evidence="2 3" key="2">
    <citation type="journal article" date="2022" name="Mar. Drugs">
        <title>Bioassay-Guided Fractionation Leads to the Detection of Cholic Acid Generated by the Rare Thalassomonas sp.</title>
        <authorList>
            <person name="Pheiffer F."/>
            <person name="Schneider Y.K."/>
            <person name="Hansen E.H."/>
            <person name="Andersen J.H."/>
            <person name="Isaksson J."/>
            <person name="Busche T."/>
            <person name="R C."/>
            <person name="Kalinowski J."/>
            <person name="Zyl L.V."/>
            <person name="Trindade M."/>
        </authorList>
    </citation>
    <scope>NUCLEOTIDE SEQUENCE [LARGE SCALE GENOMIC DNA]</scope>
    <source>
        <strain evidence="2 3">XOM25</strain>
    </source>
</reference>
<dbReference type="InterPro" id="IPR036365">
    <property type="entry name" value="PGBD-like_sf"/>
</dbReference>